<protein>
    <submittedName>
        <fullName evidence="2">Uncharacterized protein</fullName>
    </submittedName>
</protein>
<keyword evidence="1" id="KW-0472">Membrane</keyword>
<dbReference type="RefSeq" id="WP_126189415.1">
    <property type="nucleotide sequence ID" value="NZ_RWYU02000004.1"/>
</dbReference>
<dbReference type="OrthoDB" id="7033353at2"/>
<feature type="transmembrane region" description="Helical" evidence="1">
    <location>
        <begin position="63"/>
        <end position="82"/>
    </location>
</feature>
<sequence length="343" mass="39542">MIDLLKIAELLLIPLCISLGIVHILAQKLLHPTPNNKETKFSSKIKTMFSFTPDKGLSHQPPLWMAFLVPLSYFLTLGYFSWKGHSVLITAEGFKKFIELSTLPLALLSLCIPIAVLVSRLHATQQTAIQIIVTKQKNNVDAFYAHRKAMNEYFASLKHHKYEGCIDGDFEYHPRLHLKFFSHQNPEEGIPSPNIKQLQNCLTLLDEARTNISQMISLRFSLNTIDNYFRATEKVSALAKIMVISQIYKHETFWEKKDNKTTNQLITIGTSIHDLIGAYRYSRSYLRIICEFSGYSTEWFDNPNISDYQRHADKYPIRLSGGQGPGYMQEVHRLLREQDYLKL</sequence>
<keyword evidence="1" id="KW-1133">Transmembrane helix</keyword>
<evidence type="ECO:0000313" key="2">
    <source>
        <dbReference type="EMBL" id="RYJ62054.1"/>
    </source>
</evidence>
<comment type="caution">
    <text evidence="2">The sequence shown here is derived from an EMBL/GenBank/DDBJ whole genome shotgun (WGS) entry which is preliminary data.</text>
</comment>
<feature type="transmembrane region" description="Helical" evidence="1">
    <location>
        <begin position="103"/>
        <end position="123"/>
    </location>
</feature>
<name>A0A482UFP5_9PSED</name>
<dbReference type="EMBL" id="RWYU02000004">
    <property type="protein sequence ID" value="RYJ62054.1"/>
    <property type="molecule type" value="Genomic_DNA"/>
</dbReference>
<proteinExistence type="predicted"/>
<keyword evidence="1" id="KW-0812">Transmembrane</keyword>
<evidence type="ECO:0000313" key="3">
    <source>
        <dbReference type="Proteomes" id="UP000282800"/>
    </source>
</evidence>
<organism evidence="2 3">
    <name type="scientific">Pseudomonas songnenensis</name>
    <dbReference type="NCBI Taxonomy" id="1176259"/>
    <lineage>
        <taxon>Bacteria</taxon>
        <taxon>Pseudomonadati</taxon>
        <taxon>Pseudomonadota</taxon>
        <taxon>Gammaproteobacteria</taxon>
        <taxon>Pseudomonadales</taxon>
        <taxon>Pseudomonadaceae</taxon>
        <taxon>Pseudomonas</taxon>
    </lineage>
</organism>
<feature type="transmembrane region" description="Helical" evidence="1">
    <location>
        <begin position="7"/>
        <end position="26"/>
    </location>
</feature>
<dbReference type="AlphaFoldDB" id="A0A482UFP5"/>
<dbReference type="Proteomes" id="UP000282800">
    <property type="component" value="Unassembled WGS sequence"/>
</dbReference>
<reference evidence="2 3" key="1">
    <citation type="submission" date="2019-01" db="EMBL/GenBank/DDBJ databases">
        <title>High-quality draft genome of. Pseudomonas songnenensis str. L103, a full-fledged denitrifier isolated from 100 meters deep aquifer in a heavily nitrogen fertilized agricultural area.</title>
        <authorList>
            <person name="Liu M."/>
            <person name="Liu B."/>
        </authorList>
    </citation>
    <scope>NUCLEOTIDE SEQUENCE [LARGE SCALE GENOMIC DNA]</scope>
    <source>
        <strain evidence="2 3">L103</strain>
    </source>
</reference>
<gene>
    <name evidence="2" type="ORF">EJA06_009860</name>
</gene>
<accession>A0A482UFP5</accession>
<evidence type="ECO:0000256" key="1">
    <source>
        <dbReference type="SAM" id="Phobius"/>
    </source>
</evidence>